<gene>
    <name evidence="4" type="ORF">OS493_029961</name>
</gene>
<evidence type="ECO:0000313" key="5">
    <source>
        <dbReference type="Proteomes" id="UP001163046"/>
    </source>
</evidence>
<dbReference type="InterPro" id="IPR001506">
    <property type="entry name" value="Peptidase_M12A"/>
</dbReference>
<dbReference type="Gene3D" id="3.40.390.10">
    <property type="entry name" value="Collagenase (Catalytic Domain)"/>
    <property type="match status" value="1"/>
</dbReference>
<dbReference type="SUPFAM" id="SSF55486">
    <property type="entry name" value="Metalloproteases ('zincins'), catalytic domain"/>
    <property type="match status" value="1"/>
</dbReference>
<protein>
    <recommendedName>
        <fullName evidence="3">Peptidase M12A domain-containing protein</fullName>
    </recommendedName>
</protein>
<dbReference type="PROSITE" id="PS51864">
    <property type="entry name" value="ASTACIN"/>
    <property type="match status" value="1"/>
</dbReference>
<dbReference type="GO" id="GO:0004222">
    <property type="term" value="F:metalloendopeptidase activity"/>
    <property type="evidence" value="ECO:0007669"/>
    <property type="project" value="InterPro"/>
</dbReference>
<accession>A0A9X0D6W1</accession>
<sequence>MMRVTVFIGFVLVLHTTYSEQNNLLDGKFRQQKRVALLYRRLLWPATYDRNGEVTKVYIPYTVKTGGWFSGLDNNDKQTIREAADVIAKHTCIRFVRRVYTNQADYIEFYEDSK</sequence>
<comment type="caution">
    <text evidence="1">Lacks conserved residue(s) required for the propagation of feature annotation.</text>
</comment>
<dbReference type="GO" id="GO:0006508">
    <property type="term" value="P:proteolysis"/>
    <property type="evidence" value="ECO:0007669"/>
    <property type="project" value="InterPro"/>
</dbReference>
<comment type="caution">
    <text evidence="4">The sequence shown here is derived from an EMBL/GenBank/DDBJ whole genome shotgun (WGS) entry which is preliminary data.</text>
</comment>
<dbReference type="AlphaFoldDB" id="A0A9X0D6W1"/>
<keyword evidence="5" id="KW-1185">Reference proteome</keyword>
<evidence type="ECO:0000259" key="3">
    <source>
        <dbReference type="PROSITE" id="PS51864"/>
    </source>
</evidence>
<evidence type="ECO:0000256" key="2">
    <source>
        <dbReference type="SAM" id="SignalP"/>
    </source>
</evidence>
<feature type="domain" description="Peptidase M12A" evidence="3">
    <location>
        <begin position="35"/>
        <end position="114"/>
    </location>
</feature>
<dbReference type="EMBL" id="MU825427">
    <property type="protein sequence ID" value="KAJ7389622.1"/>
    <property type="molecule type" value="Genomic_DNA"/>
</dbReference>
<feature type="signal peptide" evidence="2">
    <location>
        <begin position="1"/>
        <end position="19"/>
    </location>
</feature>
<keyword evidence="2" id="KW-0732">Signal</keyword>
<evidence type="ECO:0000256" key="1">
    <source>
        <dbReference type="PROSITE-ProRule" id="PRU01211"/>
    </source>
</evidence>
<dbReference type="OrthoDB" id="291007at2759"/>
<evidence type="ECO:0000313" key="4">
    <source>
        <dbReference type="EMBL" id="KAJ7389622.1"/>
    </source>
</evidence>
<dbReference type="Proteomes" id="UP001163046">
    <property type="component" value="Unassembled WGS sequence"/>
</dbReference>
<dbReference type="InterPro" id="IPR024079">
    <property type="entry name" value="MetalloPept_cat_dom_sf"/>
</dbReference>
<feature type="chain" id="PRO_5040981786" description="Peptidase M12A domain-containing protein" evidence="2">
    <location>
        <begin position="20"/>
        <end position="114"/>
    </location>
</feature>
<organism evidence="4 5">
    <name type="scientific">Desmophyllum pertusum</name>
    <dbReference type="NCBI Taxonomy" id="174260"/>
    <lineage>
        <taxon>Eukaryota</taxon>
        <taxon>Metazoa</taxon>
        <taxon>Cnidaria</taxon>
        <taxon>Anthozoa</taxon>
        <taxon>Hexacorallia</taxon>
        <taxon>Scleractinia</taxon>
        <taxon>Caryophylliina</taxon>
        <taxon>Caryophylliidae</taxon>
        <taxon>Desmophyllum</taxon>
    </lineage>
</organism>
<proteinExistence type="predicted"/>
<reference evidence="4" key="1">
    <citation type="submission" date="2023-01" db="EMBL/GenBank/DDBJ databases">
        <title>Genome assembly of the deep-sea coral Lophelia pertusa.</title>
        <authorList>
            <person name="Herrera S."/>
            <person name="Cordes E."/>
        </authorList>
    </citation>
    <scope>NUCLEOTIDE SEQUENCE</scope>
    <source>
        <strain evidence="4">USNM1676648</strain>
        <tissue evidence="4">Polyp</tissue>
    </source>
</reference>
<name>A0A9X0D6W1_9CNID</name>